<protein>
    <submittedName>
        <fullName evidence="1">DNA repair protein</fullName>
    </submittedName>
</protein>
<dbReference type="EMBL" id="PDGH01000146">
    <property type="protein sequence ID" value="POB42008.1"/>
    <property type="molecule type" value="Genomic_DNA"/>
</dbReference>
<sequence>MRVGTKELYKIGLETLQHYEQEEYFSLFSYRKLLRPFLETHYCIDEHIERFNNQSYRILKILEQEGKVVRLSPPRINNAQFVAVGGTKVTQEKHRVGQGYLESEPVSEERQYQDQLNTKIVEINVQIVAHKELLGLFPVHGEHLNNEIEKLESEALLTEYKQEILEKIISQDKR</sequence>
<reference evidence="1 2" key="1">
    <citation type="journal article" date="2018" name="Front. Microbiol.">
        <title>Phylogeny of Vibrio vulnificus from the Analysis of the Core-Genome: Implications for Intra-Species Taxonomy.</title>
        <authorList>
            <person name="Roig F.J."/>
            <person name="Gonzalez-Candelas F."/>
            <person name="Sanjuan E."/>
            <person name="Fouz B."/>
            <person name="Feil E.J."/>
            <person name="Llorens C."/>
            <person name="Baker-Austin C."/>
            <person name="Oliver J.D."/>
            <person name="Danin-Poleg Y."/>
            <person name="Gibas C.J."/>
            <person name="Kashi Y."/>
            <person name="Gulig P.A."/>
            <person name="Morrison S.S."/>
            <person name="Amaro C."/>
        </authorList>
    </citation>
    <scope>NUCLEOTIDE SEQUENCE [LARGE SCALE GENOMIC DNA]</scope>
    <source>
        <strain evidence="1 2">CECT4608</strain>
    </source>
</reference>
<proteinExistence type="predicted"/>
<evidence type="ECO:0000313" key="1">
    <source>
        <dbReference type="EMBL" id="POB42008.1"/>
    </source>
</evidence>
<name>A0A2S3QVX1_VIBVL</name>
<dbReference type="AlphaFoldDB" id="A0A2S3QVX1"/>
<evidence type="ECO:0000313" key="2">
    <source>
        <dbReference type="Proteomes" id="UP000237466"/>
    </source>
</evidence>
<accession>A0A2S3QVX1</accession>
<gene>
    <name evidence="1" type="ORF">CRN52_23795</name>
</gene>
<organism evidence="1 2">
    <name type="scientific">Vibrio vulnificus</name>
    <dbReference type="NCBI Taxonomy" id="672"/>
    <lineage>
        <taxon>Bacteria</taxon>
        <taxon>Pseudomonadati</taxon>
        <taxon>Pseudomonadota</taxon>
        <taxon>Gammaproteobacteria</taxon>
        <taxon>Vibrionales</taxon>
        <taxon>Vibrionaceae</taxon>
        <taxon>Vibrio</taxon>
    </lineage>
</organism>
<dbReference type="Proteomes" id="UP000237466">
    <property type="component" value="Unassembled WGS sequence"/>
</dbReference>
<comment type="caution">
    <text evidence="1">The sequence shown here is derived from an EMBL/GenBank/DDBJ whole genome shotgun (WGS) entry which is preliminary data.</text>
</comment>
<dbReference type="RefSeq" id="WP_069504147.1">
    <property type="nucleotide sequence ID" value="NZ_CP019320.1"/>
</dbReference>